<keyword evidence="3" id="KW-1185">Reference proteome</keyword>
<feature type="region of interest" description="Disordered" evidence="1">
    <location>
        <begin position="97"/>
        <end position="116"/>
    </location>
</feature>
<gene>
    <name evidence="2" type="ORF">OS493_019356</name>
</gene>
<dbReference type="AlphaFoldDB" id="A0A9X0A1D7"/>
<accession>A0A9X0A1D7</accession>
<reference evidence="2" key="1">
    <citation type="submission" date="2023-01" db="EMBL/GenBank/DDBJ databases">
        <title>Genome assembly of the deep-sea coral Lophelia pertusa.</title>
        <authorList>
            <person name="Herrera S."/>
            <person name="Cordes E."/>
        </authorList>
    </citation>
    <scope>NUCLEOTIDE SEQUENCE</scope>
    <source>
        <strain evidence="2">USNM1676648</strain>
        <tissue evidence="2">Polyp</tissue>
    </source>
</reference>
<name>A0A9X0A1D7_9CNID</name>
<protein>
    <submittedName>
        <fullName evidence="2">Uncharacterized protein</fullName>
    </submittedName>
</protein>
<evidence type="ECO:0000313" key="2">
    <source>
        <dbReference type="EMBL" id="KAJ7391225.1"/>
    </source>
</evidence>
<dbReference type="Proteomes" id="UP001163046">
    <property type="component" value="Unassembled WGS sequence"/>
</dbReference>
<proteinExistence type="predicted"/>
<dbReference type="OrthoDB" id="5955918at2759"/>
<comment type="caution">
    <text evidence="2">The sequence shown here is derived from an EMBL/GenBank/DDBJ whole genome shotgun (WGS) entry which is preliminary data.</text>
</comment>
<dbReference type="EMBL" id="MU825407">
    <property type="protein sequence ID" value="KAJ7391225.1"/>
    <property type="molecule type" value="Genomic_DNA"/>
</dbReference>
<evidence type="ECO:0000256" key="1">
    <source>
        <dbReference type="SAM" id="MobiDB-lite"/>
    </source>
</evidence>
<evidence type="ECO:0000313" key="3">
    <source>
        <dbReference type="Proteomes" id="UP001163046"/>
    </source>
</evidence>
<sequence length="116" mass="12905">MGAQKTFQAVKGAITAACGLRNIEENYDEETGVPPPSAMHSYLTAEKDQKYTISIVCGLKPFKEIPGRHHITFPHLPKSPFDLVDIQILEEWMKTSKQKLTRDPDKSRGKCCGAST</sequence>
<organism evidence="2 3">
    <name type="scientific">Desmophyllum pertusum</name>
    <dbReference type="NCBI Taxonomy" id="174260"/>
    <lineage>
        <taxon>Eukaryota</taxon>
        <taxon>Metazoa</taxon>
        <taxon>Cnidaria</taxon>
        <taxon>Anthozoa</taxon>
        <taxon>Hexacorallia</taxon>
        <taxon>Scleractinia</taxon>
        <taxon>Caryophylliina</taxon>
        <taxon>Caryophylliidae</taxon>
        <taxon>Desmophyllum</taxon>
    </lineage>
</organism>